<evidence type="ECO:0000256" key="1">
    <source>
        <dbReference type="SAM" id="Phobius"/>
    </source>
</evidence>
<dbReference type="InterPro" id="IPR025031">
    <property type="entry name" value="DUF3919"/>
</dbReference>
<name>A0A2X2Y961_CLOPF</name>
<keyword evidence="1" id="KW-1133">Transmembrane helix</keyword>
<reference evidence="2 3" key="1">
    <citation type="submission" date="2018-06" db="EMBL/GenBank/DDBJ databases">
        <authorList>
            <consortium name="Pathogen Informatics"/>
            <person name="Doyle S."/>
        </authorList>
    </citation>
    <scope>NUCLEOTIDE SEQUENCE [LARGE SCALE GENOMIC DNA]</scope>
    <source>
        <strain evidence="2 3">NCTC10719</strain>
    </source>
</reference>
<dbReference type="Pfam" id="PF13057">
    <property type="entry name" value="DUF3919"/>
    <property type="match status" value="1"/>
</dbReference>
<accession>A0A2X2Y961</accession>
<dbReference type="RefSeq" id="WP_111926526.1">
    <property type="nucleotide sequence ID" value="NZ_CATNYS010000011.1"/>
</dbReference>
<evidence type="ECO:0000313" key="2">
    <source>
        <dbReference type="EMBL" id="SQB60137.1"/>
    </source>
</evidence>
<dbReference type="Proteomes" id="UP000249986">
    <property type="component" value="Unassembled WGS sequence"/>
</dbReference>
<sequence length="259" mass="30072">MKKYITYFLLLIFVFIACLFFKLNKSSNISYGKLTIIESKEKALKSLNISIPEQIIINTSFYSQTNITNKMQIDNILDSIDLIKNSSSKGNEILESNNSAAKITGKIIYNNKVDNFALSNILFFDDTEFKGDSYLINNLHKKLMNYFNTYTHLIDILNNPNSNVTYEENFKNFNLNKNQKEDLVSKISNFKIMNDKEKLNNTKLSDSKLYTLKIEINKDVQLKTDNLIFIDVYKNYIIIQFLADDNGKKIYMKGNLDET</sequence>
<evidence type="ECO:0000313" key="3">
    <source>
        <dbReference type="Proteomes" id="UP000249986"/>
    </source>
</evidence>
<keyword evidence="1" id="KW-0472">Membrane</keyword>
<dbReference type="AlphaFoldDB" id="A0A2X2Y961"/>
<proteinExistence type="predicted"/>
<keyword evidence="1" id="KW-0812">Transmembrane</keyword>
<feature type="transmembrane region" description="Helical" evidence="1">
    <location>
        <begin position="6"/>
        <end position="23"/>
    </location>
</feature>
<dbReference type="EMBL" id="UAWG01000012">
    <property type="protein sequence ID" value="SQB60137.1"/>
    <property type="molecule type" value="Genomic_DNA"/>
</dbReference>
<organism evidence="2 3">
    <name type="scientific">Clostridium perfringens</name>
    <dbReference type="NCBI Taxonomy" id="1502"/>
    <lineage>
        <taxon>Bacteria</taxon>
        <taxon>Bacillati</taxon>
        <taxon>Bacillota</taxon>
        <taxon>Clostridia</taxon>
        <taxon>Eubacteriales</taxon>
        <taxon>Clostridiaceae</taxon>
        <taxon>Clostridium</taxon>
    </lineage>
</organism>
<protein>
    <recommendedName>
        <fullName evidence="4">Lipoprotein</fullName>
    </recommendedName>
</protein>
<evidence type="ECO:0008006" key="4">
    <source>
        <dbReference type="Google" id="ProtNLM"/>
    </source>
</evidence>
<gene>
    <name evidence="2" type="ORF">NCTC10719_01711</name>
</gene>
<dbReference type="PROSITE" id="PS51257">
    <property type="entry name" value="PROKAR_LIPOPROTEIN"/>
    <property type="match status" value="1"/>
</dbReference>